<comment type="caution">
    <text evidence="2">The sequence shown here is derived from an EMBL/GenBank/DDBJ whole genome shotgun (WGS) entry which is preliminary data.</text>
</comment>
<keyword evidence="1" id="KW-0812">Transmembrane</keyword>
<reference evidence="2 3" key="1">
    <citation type="journal article" date="2016" name="Nat. Commun.">
        <title>Thousands of microbial genomes shed light on interconnected biogeochemical processes in an aquifer system.</title>
        <authorList>
            <person name="Anantharaman K."/>
            <person name="Brown C.T."/>
            <person name="Hug L.A."/>
            <person name="Sharon I."/>
            <person name="Castelle C.J."/>
            <person name="Probst A.J."/>
            <person name="Thomas B.C."/>
            <person name="Singh A."/>
            <person name="Wilkins M.J."/>
            <person name="Karaoz U."/>
            <person name="Brodie E.L."/>
            <person name="Williams K.H."/>
            <person name="Hubbard S.S."/>
            <person name="Banfield J.F."/>
        </authorList>
    </citation>
    <scope>NUCLEOTIDE SEQUENCE [LARGE SCALE GENOMIC DNA]</scope>
</reference>
<protein>
    <submittedName>
        <fullName evidence="2">Uncharacterized protein</fullName>
    </submittedName>
</protein>
<dbReference type="AlphaFoldDB" id="A0A1F6GT64"/>
<keyword evidence="1" id="KW-1133">Transmembrane helix</keyword>
<evidence type="ECO:0000313" key="2">
    <source>
        <dbReference type="EMBL" id="OGH01181.1"/>
    </source>
</evidence>
<dbReference type="EMBL" id="MFNF01000038">
    <property type="protein sequence ID" value="OGH01181.1"/>
    <property type="molecule type" value="Genomic_DNA"/>
</dbReference>
<gene>
    <name evidence="2" type="ORF">A2557_01550</name>
</gene>
<proteinExistence type="predicted"/>
<organism evidence="2 3">
    <name type="scientific">Candidatus Lambdaproteobacteria bacterium RIFOXYD2_FULL_56_26</name>
    <dbReference type="NCBI Taxonomy" id="1817773"/>
    <lineage>
        <taxon>Bacteria</taxon>
        <taxon>Pseudomonadati</taxon>
        <taxon>Pseudomonadota</taxon>
        <taxon>Candidatus Lambdaproteobacteria</taxon>
    </lineage>
</organism>
<keyword evidence="1" id="KW-0472">Membrane</keyword>
<name>A0A1F6GT64_9PROT</name>
<feature type="transmembrane region" description="Helical" evidence="1">
    <location>
        <begin position="38"/>
        <end position="58"/>
    </location>
</feature>
<dbReference type="Proteomes" id="UP000177583">
    <property type="component" value="Unassembled WGS sequence"/>
</dbReference>
<sequence length="162" mass="18227">MEIKLTLLALPLLYLLGLLLTHALAVRAWPKVSGQKLVLLVILSGNFPSLGLGIFLLWPLRLEGWLPVLAYLVVVYNGLGYGYFHFFNLSETARRIRLLIEVYQGVGAGTEKYQPESMVKNRIDRLVAMGQLEEGQGKYRVKGRLLLNAALVLELYKKLLGF</sequence>
<accession>A0A1F6GT64</accession>
<evidence type="ECO:0000256" key="1">
    <source>
        <dbReference type="SAM" id="Phobius"/>
    </source>
</evidence>
<feature type="transmembrane region" description="Helical" evidence="1">
    <location>
        <begin position="65"/>
        <end position="84"/>
    </location>
</feature>
<evidence type="ECO:0000313" key="3">
    <source>
        <dbReference type="Proteomes" id="UP000177583"/>
    </source>
</evidence>